<feature type="transmembrane region" description="Helical" evidence="2">
    <location>
        <begin position="215"/>
        <end position="234"/>
    </location>
</feature>
<sequence>MPAYLIEFETSQGPQRRRFTIDQERLLEPQVRQILEELNAHGVVLAGGPDQELGVFWNGREVPTGQTPAQLGLAPERSLELRMRPRRREAVRIQVAAPEPPPPRRAPKGAYAAAVWGATGALAAWLATWMLDDLGPMIDSYARLDVAAATLMGAWIGAFTGAGAGLRRNAGLGRTALTGALLGMVGAMIGGAAGTWLGGALWPAPGRGGFLAMRVLGWALLAAGLGAALGLAGWKSDRRGVLDAALAGAAAGIFAGVVFSLPGASDLWQALAFAVVGAGVGWGTAGPALMRSLGVLELEAADRRRRGLLGLREWGLAEGAVVELPAAAVYVRDGLCAVAPRGSSAVTVSGRALLEPAELRDGDRIVAGGGSYRFRRMAMIAALLLCAGPAAAQTADAVEVADTMPPRLVRCVEGRGLPCLQSTVVFRPGEGAPDSAGWAGRLGPLGLRAPAVRASAPAEPVTLLVLVDVSGSMAGGGMQAARSALRGFLGALPANAVRVGVAPFSSTQVQGRIRQARFGPPAEAAKQVDYLPVPAGNTGLYTSIVTGLEVLERERGARALLVITDGRNDVAGAGDDPGLLAGPAGQRSTTERVRAGGIPVYLVGFGTGVDANELRLLASSAGRDFTVPEDPVALARVFARVGGQLGATRELTWVLPVANRGWLARGALPYGAWSVPQEGGVRRDARWVPPLYALPAFQGVADSAAAAGWALQGDAGTAWRRAVILLSLAGVLAILWIGVPRWTWAVADAGPVPAPRPRTIPLPGRGAPEPAAPGGLRTDLRDAPPRRPTDATANAARRVARGQ</sequence>
<proteinExistence type="predicted"/>
<dbReference type="InterPro" id="IPR036465">
    <property type="entry name" value="vWFA_dom_sf"/>
</dbReference>
<dbReference type="SUPFAM" id="SSF53300">
    <property type="entry name" value="vWA-like"/>
    <property type="match status" value="1"/>
</dbReference>
<reference evidence="4 5" key="1">
    <citation type="submission" date="2020-08" db="EMBL/GenBank/DDBJ databases">
        <title>Genomic Encyclopedia of Type Strains, Phase IV (KMG-IV): sequencing the most valuable type-strain genomes for metagenomic binning, comparative biology and taxonomic classification.</title>
        <authorList>
            <person name="Goeker M."/>
        </authorList>
    </citation>
    <scope>NUCLEOTIDE SEQUENCE [LARGE SCALE GENOMIC DNA]</scope>
    <source>
        <strain evidence="4 5">DSM 29007</strain>
    </source>
</reference>
<name>A0A841H317_9BACT</name>
<dbReference type="AlphaFoldDB" id="A0A841H317"/>
<dbReference type="EMBL" id="JACHIA010000014">
    <property type="protein sequence ID" value="MBB6072316.1"/>
    <property type="molecule type" value="Genomic_DNA"/>
</dbReference>
<dbReference type="Gene3D" id="3.40.50.410">
    <property type="entry name" value="von Willebrand factor, type A domain"/>
    <property type="match status" value="1"/>
</dbReference>
<dbReference type="Proteomes" id="UP000582837">
    <property type="component" value="Unassembled WGS sequence"/>
</dbReference>
<feature type="transmembrane region" description="Helical" evidence="2">
    <location>
        <begin position="241"/>
        <end position="261"/>
    </location>
</feature>
<keyword evidence="2" id="KW-0812">Transmembrane</keyword>
<evidence type="ECO:0000313" key="4">
    <source>
        <dbReference type="EMBL" id="MBB6072316.1"/>
    </source>
</evidence>
<evidence type="ECO:0000256" key="1">
    <source>
        <dbReference type="SAM" id="MobiDB-lite"/>
    </source>
</evidence>
<dbReference type="SMART" id="SM00327">
    <property type="entry name" value="VWA"/>
    <property type="match status" value="1"/>
</dbReference>
<feature type="domain" description="VWFA" evidence="3">
    <location>
        <begin position="462"/>
        <end position="641"/>
    </location>
</feature>
<feature type="transmembrane region" description="Helical" evidence="2">
    <location>
        <begin position="110"/>
        <end position="131"/>
    </location>
</feature>
<keyword evidence="2" id="KW-0472">Membrane</keyword>
<dbReference type="CDD" id="cd00198">
    <property type="entry name" value="vWFA"/>
    <property type="match status" value="1"/>
</dbReference>
<dbReference type="CDD" id="cd00060">
    <property type="entry name" value="FHA"/>
    <property type="match status" value="1"/>
</dbReference>
<gene>
    <name evidence="4" type="ORF">HNQ61_003978</name>
</gene>
<keyword evidence="2" id="KW-1133">Transmembrane helix</keyword>
<feature type="transmembrane region" description="Helical" evidence="2">
    <location>
        <begin position="722"/>
        <end position="739"/>
    </location>
</feature>
<dbReference type="PROSITE" id="PS50234">
    <property type="entry name" value="VWFA"/>
    <property type="match status" value="1"/>
</dbReference>
<feature type="compositionally biased region" description="Low complexity" evidence="1">
    <location>
        <begin position="761"/>
        <end position="777"/>
    </location>
</feature>
<evidence type="ECO:0000256" key="2">
    <source>
        <dbReference type="SAM" id="Phobius"/>
    </source>
</evidence>
<feature type="transmembrane region" description="Helical" evidence="2">
    <location>
        <begin position="146"/>
        <end position="166"/>
    </location>
</feature>
<keyword evidence="5" id="KW-1185">Reference proteome</keyword>
<feature type="transmembrane region" description="Helical" evidence="2">
    <location>
        <begin position="178"/>
        <end position="203"/>
    </location>
</feature>
<evidence type="ECO:0000313" key="5">
    <source>
        <dbReference type="Proteomes" id="UP000582837"/>
    </source>
</evidence>
<accession>A0A841H317</accession>
<dbReference type="InterPro" id="IPR002035">
    <property type="entry name" value="VWF_A"/>
</dbReference>
<dbReference type="RefSeq" id="WP_170036483.1">
    <property type="nucleotide sequence ID" value="NZ_JABDTL010000002.1"/>
</dbReference>
<feature type="compositionally biased region" description="Basic and acidic residues" evidence="1">
    <location>
        <begin position="778"/>
        <end position="789"/>
    </location>
</feature>
<feature type="region of interest" description="Disordered" evidence="1">
    <location>
        <begin position="754"/>
        <end position="803"/>
    </location>
</feature>
<comment type="caution">
    <text evidence="4">The sequence shown here is derived from an EMBL/GenBank/DDBJ whole genome shotgun (WGS) entry which is preliminary data.</text>
</comment>
<organism evidence="4 5">
    <name type="scientific">Longimicrobium terrae</name>
    <dbReference type="NCBI Taxonomy" id="1639882"/>
    <lineage>
        <taxon>Bacteria</taxon>
        <taxon>Pseudomonadati</taxon>
        <taxon>Gemmatimonadota</taxon>
        <taxon>Longimicrobiia</taxon>
        <taxon>Longimicrobiales</taxon>
        <taxon>Longimicrobiaceae</taxon>
        <taxon>Longimicrobium</taxon>
    </lineage>
</organism>
<protein>
    <recommendedName>
        <fullName evidence="3">VWFA domain-containing protein</fullName>
    </recommendedName>
</protein>
<evidence type="ECO:0000259" key="3">
    <source>
        <dbReference type="PROSITE" id="PS50234"/>
    </source>
</evidence>
<dbReference type="Pfam" id="PF00092">
    <property type="entry name" value="VWA"/>
    <property type="match status" value="1"/>
</dbReference>
<feature type="transmembrane region" description="Helical" evidence="2">
    <location>
        <begin position="267"/>
        <end position="285"/>
    </location>
</feature>